<feature type="binding site" evidence="10">
    <location>
        <begin position="189"/>
        <end position="191"/>
    </location>
    <ligand>
        <name>FAD</name>
        <dbReference type="ChEBI" id="CHEBI:57692"/>
    </ligand>
</feature>
<dbReference type="EMBL" id="LT963352">
    <property type="protein sequence ID" value="SOR77369.1"/>
    <property type="molecule type" value="Genomic_DNA"/>
</dbReference>
<dbReference type="Proteomes" id="UP000235464">
    <property type="component" value="Chromosome I"/>
</dbReference>
<feature type="binding site" evidence="9">
    <location>
        <position position="99"/>
    </location>
    <ligand>
        <name>substrate</name>
    </ligand>
</feature>
<keyword evidence="6 12" id="KW-0560">Oxidoreductase</keyword>
<evidence type="ECO:0000313" key="13">
    <source>
        <dbReference type="Proteomes" id="UP000235464"/>
    </source>
</evidence>
<dbReference type="InterPro" id="IPR008219">
    <property type="entry name" value="PRODH_bac_arc"/>
</dbReference>
<evidence type="ECO:0000256" key="7">
    <source>
        <dbReference type="ARBA" id="ARBA00023062"/>
    </source>
</evidence>
<dbReference type="RefSeq" id="WP_029181697.1">
    <property type="nucleotide sequence ID" value="NZ_LT962942.1"/>
</dbReference>
<feature type="binding site" evidence="9">
    <location>
        <position position="291"/>
    </location>
    <ligand>
        <name>substrate</name>
    </ligand>
</feature>
<keyword evidence="13" id="KW-1185">Reference proteome</keyword>
<feature type="domain" description="Proline dehydrogenase" evidence="11">
    <location>
        <begin position="50"/>
        <end position="301"/>
    </location>
</feature>
<comment type="catalytic activity">
    <reaction evidence="8">
        <text>L-proline + a quinone = (S)-1-pyrroline-5-carboxylate + a quinol + H(+)</text>
        <dbReference type="Rhea" id="RHEA:23784"/>
        <dbReference type="ChEBI" id="CHEBI:15378"/>
        <dbReference type="ChEBI" id="CHEBI:17388"/>
        <dbReference type="ChEBI" id="CHEBI:24646"/>
        <dbReference type="ChEBI" id="CHEBI:60039"/>
        <dbReference type="ChEBI" id="CHEBI:132124"/>
        <dbReference type="EC" id="1.5.5.2"/>
    </reaction>
</comment>
<name>A0A2N9B1Z4_STRCX</name>
<keyword evidence="3" id="KW-0285">Flavoprotein</keyword>
<dbReference type="Pfam" id="PF01619">
    <property type="entry name" value="Pro_dh"/>
    <property type="match status" value="1"/>
</dbReference>
<feature type="binding site" evidence="10">
    <location>
        <position position="165"/>
    </location>
    <ligand>
        <name>FAD</name>
        <dbReference type="ChEBI" id="CHEBI:57692"/>
    </ligand>
</feature>
<dbReference type="GO" id="GO:0000166">
    <property type="term" value="F:nucleotide binding"/>
    <property type="evidence" value="ECO:0007669"/>
    <property type="project" value="UniProtKB-KW"/>
</dbReference>
<dbReference type="OrthoDB" id="9773461at2"/>
<accession>A0A2N9B1Z4</accession>
<evidence type="ECO:0000256" key="2">
    <source>
        <dbReference type="ARBA" id="ARBA00012695"/>
    </source>
</evidence>
<dbReference type="PANTHER" id="PTHR13914:SF0">
    <property type="entry name" value="PROLINE DEHYDROGENASE 1, MITOCHONDRIAL"/>
    <property type="match status" value="1"/>
</dbReference>
<dbReference type="PANTHER" id="PTHR13914">
    <property type="entry name" value="PROLINE OXIDASE"/>
    <property type="match status" value="1"/>
</dbReference>
<evidence type="ECO:0000256" key="9">
    <source>
        <dbReference type="PIRSR" id="PIRSR000196-1"/>
    </source>
</evidence>
<dbReference type="UniPathway" id="UPA00261">
    <property type="reaction ID" value="UER00373"/>
</dbReference>
<evidence type="ECO:0000313" key="12">
    <source>
        <dbReference type="EMBL" id="SOR77369.1"/>
    </source>
</evidence>
<evidence type="ECO:0000256" key="1">
    <source>
        <dbReference type="ARBA" id="ARBA00004739"/>
    </source>
</evidence>
<evidence type="ECO:0000256" key="3">
    <source>
        <dbReference type="ARBA" id="ARBA00022630"/>
    </source>
</evidence>
<organism evidence="12 13">
    <name type="scientific">Streptomyces chartreusis NRRL 3882</name>
    <dbReference type="NCBI Taxonomy" id="1079985"/>
    <lineage>
        <taxon>Bacteria</taxon>
        <taxon>Bacillati</taxon>
        <taxon>Actinomycetota</taxon>
        <taxon>Actinomycetes</taxon>
        <taxon>Kitasatosporales</taxon>
        <taxon>Streptomycetaceae</taxon>
        <taxon>Streptomyces</taxon>
    </lineage>
</organism>
<dbReference type="AlphaFoldDB" id="A0A2N9B1Z4"/>
<dbReference type="GO" id="GO:0010133">
    <property type="term" value="P:L-proline catabolic process to L-glutamate"/>
    <property type="evidence" value="ECO:0007669"/>
    <property type="project" value="UniProtKB-UniPathway"/>
</dbReference>
<keyword evidence="4 10" id="KW-0547">Nucleotide-binding</keyword>
<evidence type="ECO:0000256" key="10">
    <source>
        <dbReference type="PIRSR" id="PIRSR000196-2"/>
    </source>
</evidence>
<evidence type="ECO:0000256" key="4">
    <source>
        <dbReference type="ARBA" id="ARBA00022741"/>
    </source>
</evidence>
<dbReference type="Gene3D" id="3.20.20.220">
    <property type="match status" value="1"/>
</dbReference>
<dbReference type="PIRSF" id="PIRSF000196">
    <property type="entry name" value="Pro_dehydrog"/>
    <property type="match status" value="1"/>
</dbReference>
<dbReference type="EC" id="1.5.5.2" evidence="2"/>
<feature type="binding site" evidence="9">
    <location>
        <position position="290"/>
    </location>
    <ligand>
        <name>substrate</name>
    </ligand>
</feature>
<evidence type="ECO:0000256" key="5">
    <source>
        <dbReference type="ARBA" id="ARBA00022827"/>
    </source>
</evidence>
<gene>
    <name evidence="12" type="primary">fadM_1</name>
    <name evidence="12" type="ORF">SCNRRL3882_0841</name>
</gene>
<evidence type="ECO:0000259" key="11">
    <source>
        <dbReference type="Pfam" id="PF01619"/>
    </source>
</evidence>
<dbReference type="SUPFAM" id="SSF51730">
    <property type="entry name" value="FAD-linked oxidoreductase"/>
    <property type="match status" value="1"/>
</dbReference>
<dbReference type="GO" id="GO:0004657">
    <property type="term" value="F:proline dehydrogenase activity"/>
    <property type="evidence" value="ECO:0007669"/>
    <property type="project" value="UniProtKB-EC"/>
</dbReference>
<comment type="cofactor">
    <cofactor evidence="10">
        <name>FAD</name>
        <dbReference type="ChEBI" id="CHEBI:57692"/>
    </cofactor>
    <text evidence="10">Binds 1 FAD per subunit.</text>
</comment>
<feature type="binding site" evidence="10">
    <location>
        <position position="137"/>
    </location>
    <ligand>
        <name>FAD</name>
        <dbReference type="ChEBI" id="CHEBI:57692"/>
    </ligand>
</feature>
<reference evidence="13" key="1">
    <citation type="submission" date="2017-11" db="EMBL/GenBank/DDBJ databases">
        <authorList>
            <person name="Wibberg D."/>
        </authorList>
    </citation>
    <scope>NUCLEOTIDE SEQUENCE [LARGE SCALE GENOMIC DNA]</scope>
</reference>
<protein>
    <recommendedName>
        <fullName evidence="2">proline dehydrogenase</fullName>
        <ecNumber evidence="2">1.5.5.2</ecNumber>
    </recommendedName>
</protein>
<evidence type="ECO:0000256" key="8">
    <source>
        <dbReference type="ARBA" id="ARBA00048779"/>
    </source>
</evidence>
<proteinExistence type="predicted"/>
<dbReference type="InterPro" id="IPR002872">
    <property type="entry name" value="Proline_DH_dom"/>
</dbReference>
<dbReference type="InterPro" id="IPR015659">
    <property type="entry name" value="Proline_oxidase"/>
</dbReference>
<comment type="pathway">
    <text evidence="1">Amino-acid degradation; L-proline degradation into L-glutamate; L-glutamate from L-proline: step 1/2.</text>
</comment>
<sequence length="310" mass="33905">MLRRVLLFAARQDRVHTALRALPASRAVVDRFVAGETPAEAVAGGSALVAERLCVTYNSLGEYETDPARTLRTRDAFVAFAGRLADAGLGSEVSELSVKLSALGQLNGPGGPARALDHARVVCAAAKKAGVLVTLDMEDHTTTDSTLEIARELRRDFPLTGVAVQAALRRTPADCADLQRAGARVRLVKGAYREPASVAFQRRADVDRAFVRCLRTLFAGDARPLVATHDPRLIGITTELARRHGRRPGQFEHQMLYGVRGGEQRRLAAAGHRVRVYLPFGPEWYGYFTRRLAERPANTLFFLRALARPS</sequence>
<keyword evidence="5 10" id="KW-0274">FAD</keyword>
<dbReference type="InterPro" id="IPR029041">
    <property type="entry name" value="FAD-linked_oxidoreductase-like"/>
</dbReference>
<keyword evidence="7" id="KW-0642">Proline metabolism</keyword>
<evidence type="ECO:0000256" key="6">
    <source>
        <dbReference type="ARBA" id="ARBA00023002"/>
    </source>
</evidence>
<feature type="binding site" evidence="10">
    <location>
        <begin position="228"/>
        <end position="229"/>
    </location>
    <ligand>
        <name>FAD</name>
        <dbReference type="ChEBI" id="CHEBI:57692"/>
    </ligand>
</feature>